<feature type="transmembrane region" description="Helical" evidence="1">
    <location>
        <begin position="82"/>
        <end position="104"/>
    </location>
</feature>
<keyword evidence="1" id="KW-0472">Membrane</keyword>
<dbReference type="AlphaFoldDB" id="A0A6C0K090"/>
<proteinExistence type="predicted"/>
<accession>A0A6C0K090</accession>
<keyword evidence="1" id="KW-1133">Transmembrane helix</keyword>
<evidence type="ECO:0000313" key="2">
    <source>
        <dbReference type="EMBL" id="QHU10973.1"/>
    </source>
</evidence>
<evidence type="ECO:0000256" key="1">
    <source>
        <dbReference type="SAM" id="Phobius"/>
    </source>
</evidence>
<feature type="transmembrane region" description="Helical" evidence="1">
    <location>
        <begin position="42"/>
        <end position="61"/>
    </location>
</feature>
<keyword evidence="1" id="KW-0812">Transmembrane</keyword>
<organism evidence="2">
    <name type="scientific">viral metagenome</name>
    <dbReference type="NCBI Taxonomy" id="1070528"/>
    <lineage>
        <taxon>unclassified sequences</taxon>
        <taxon>metagenomes</taxon>
        <taxon>organismal metagenomes</taxon>
    </lineage>
</organism>
<name>A0A6C0K090_9ZZZZ</name>
<dbReference type="EMBL" id="MN740778">
    <property type="protein sequence ID" value="QHU10973.1"/>
    <property type="molecule type" value="Genomic_DNA"/>
</dbReference>
<protein>
    <submittedName>
        <fullName evidence="2">Uncharacterized protein</fullName>
    </submittedName>
</protein>
<reference evidence="2" key="1">
    <citation type="journal article" date="2020" name="Nature">
        <title>Giant virus diversity and host interactions through global metagenomics.</title>
        <authorList>
            <person name="Schulz F."/>
            <person name="Roux S."/>
            <person name="Paez-Espino D."/>
            <person name="Jungbluth S."/>
            <person name="Walsh D.A."/>
            <person name="Denef V.J."/>
            <person name="McMahon K.D."/>
            <person name="Konstantinidis K.T."/>
            <person name="Eloe-Fadrosh E.A."/>
            <person name="Kyrpides N.C."/>
            <person name="Woyke T."/>
        </authorList>
    </citation>
    <scope>NUCLEOTIDE SEQUENCE</scope>
    <source>
        <strain evidence="2">GVMAG-S-1101165-84</strain>
    </source>
</reference>
<sequence>MVFIGLEGGFTEKFLHFGPGTTPENTTNFIGIKMDSWLKVGLLYGIGFMSALVNSYYNFAVSENLHSYVWQRAEKVIPMSKFWTYFILFCEPFIWQVLTILQFFTTLTLQLQFILPEVLGGLVAHIPGVMRRLADKEFDPNLLSKKK</sequence>